<name>K0T5Y2_THAOC</name>
<organism evidence="2 3">
    <name type="scientific">Thalassiosira oceanica</name>
    <name type="common">Marine diatom</name>
    <dbReference type="NCBI Taxonomy" id="159749"/>
    <lineage>
        <taxon>Eukaryota</taxon>
        <taxon>Sar</taxon>
        <taxon>Stramenopiles</taxon>
        <taxon>Ochrophyta</taxon>
        <taxon>Bacillariophyta</taxon>
        <taxon>Coscinodiscophyceae</taxon>
        <taxon>Thalassiosirophycidae</taxon>
        <taxon>Thalassiosirales</taxon>
        <taxon>Thalassiosiraceae</taxon>
        <taxon>Thalassiosira</taxon>
    </lineage>
</organism>
<evidence type="ECO:0000313" key="2">
    <source>
        <dbReference type="EMBL" id="EJK73090.1"/>
    </source>
</evidence>
<dbReference type="SUPFAM" id="SSF52047">
    <property type="entry name" value="RNI-like"/>
    <property type="match status" value="1"/>
</dbReference>
<comment type="caution">
    <text evidence="2">The sequence shown here is derived from an EMBL/GenBank/DDBJ whole genome shotgun (WGS) entry which is preliminary data.</text>
</comment>
<dbReference type="AlphaFoldDB" id="K0T5Y2"/>
<feature type="non-terminal residue" evidence="2">
    <location>
        <position position="290"/>
    </location>
</feature>
<feature type="compositionally biased region" description="Basic and acidic residues" evidence="1">
    <location>
        <begin position="11"/>
        <end position="31"/>
    </location>
</feature>
<protein>
    <submittedName>
        <fullName evidence="2">Uncharacterized protein</fullName>
    </submittedName>
</protein>
<accession>K0T5Y2</accession>
<sequence>MLSSPLSEELPSSRREPEPLELGDRNRRAEAERGVLPPQFVWKQFTGAASLRTLMAATDPARKDCFFLEEGRERGAPKRIPASKRSWGYRPTERSFCAMSEDDRVGHADLNDVISSVGQHVFSYLPLGSILNGFNSLALVNTAFRHAVIECLGQAEELCFSRCSHLRRIDDEGLAGLVKVIAGGISARRAVADGDREQASRPMLRLKRLDLSRCRTLRGHGVYSILGHAIDLESVVLSGASRVTCGDAFLPKEGTSDEEREAAALAKVHYISLEGCSRVDAADLNNTRYV</sequence>
<proteinExistence type="predicted"/>
<evidence type="ECO:0000256" key="1">
    <source>
        <dbReference type="SAM" id="MobiDB-lite"/>
    </source>
</evidence>
<evidence type="ECO:0000313" key="3">
    <source>
        <dbReference type="Proteomes" id="UP000266841"/>
    </source>
</evidence>
<feature type="region of interest" description="Disordered" evidence="1">
    <location>
        <begin position="1"/>
        <end position="31"/>
    </location>
</feature>
<dbReference type="Proteomes" id="UP000266841">
    <property type="component" value="Unassembled WGS sequence"/>
</dbReference>
<feature type="compositionally biased region" description="Low complexity" evidence="1">
    <location>
        <begin position="1"/>
        <end position="10"/>
    </location>
</feature>
<keyword evidence="3" id="KW-1185">Reference proteome</keyword>
<reference evidence="2 3" key="1">
    <citation type="journal article" date="2012" name="Genome Biol.">
        <title>Genome and low-iron response of an oceanic diatom adapted to chronic iron limitation.</title>
        <authorList>
            <person name="Lommer M."/>
            <person name="Specht M."/>
            <person name="Roy A.S."/>
            <person name="Kraemer L."/>
            <person name="Andreson R."/>
            <person name="Gutowska M.A."/>
            <person name="Wolf J."/>
            <person name="Bergner S.V."/>
            <person name="Schilhabel M.B."/>
            <person name="Klostermeier U.C."/>
            <person name="Beiko R.G."/>
            <person name="Rosenstiel P."/>
            <person name="Hippler M."/>
            <person name="Laroche J."/>
        </authorList>
    </citation>
    <scope>NUCLEOTIDE SEQUENCE [LARGE SCALE GENOMIC DNA]</scope>
    <source>
        <strain evidence="2 3">CCMP1005</strain>
    </source>
</reference>
<dbReference type="EMBL" id="AGNL01004848">
    <property type="protein sequence ID" value="EJK73090.1"/>
    <property type="molecule type" value="Genomic_DNA"/>
</dbReference>
<gene>
    <name evidence="2" type="ORF">THAOC_05306</name>
</gene>